<dbReference type="KEGG" id="nli:G3M70_17060"/>
<dbReference type="SUPFAM" id="SSF49503">
    <property type="entry name" value="Cupredoxins"/>
    <property type="match status" value="1"/>
</dbReference>
<evidence type="ECO:0000256" key="1">
    <source>
        <dbReference type="SAM" id="SignalP"/>
    </source>
</evidence>
<protein>
    <recommendedName>
        <fullName evidence="4">Rhamnogalacturonan lyase domain-containing protein</fullName>
    </recommendedName>
</protein>
<sequence length="235" mass="26305">MKLIPTLITSTFLILAFTTISQAAPVKGTITYKGTVPEPVVTKTGKYKKVCGATFTDESLLVEKNGVQNVVAWLSGKDAKKKLKGKPGTFTLDQKKCRYEPHVTVMSKGSELKILTSDPINHNIHTYSFDNDPINIMFTPGQDHVQEFEEPEPVKVECDLHGWMKAWVFVTPNNYYSLSTVGGSFEIPDVPKGKYTLNFWHEKLGEMSQKIVVGDEPLEINVEFPDLNPKVSQKK</sequence>
<proteinExistence type="predicted"/>
<dbReference type="Gene3D" id="2.60.40.420">
    <property type="entry name" value="Cupredoxins - blue copper proteins"/>
    <property type="match status" value="1"/>
</dbReference>
<feature type="signal peptide" evidence="1">
    <location>
        <begin position="1"/>
        <end position="23"/>
    </location>
</feature>
<dbReference type="SUPFAM" id="SSF49464">
    <property type="entry name" value="Carboxypeptidase regulatory domain-like"/>
    <property type="match status" value="1"/>
</dbReference>
<keyword evidence="1" id="KW-0732">Signal</keyword>
<evidence type="ECO:0000313" key="2">
    <source>
        <dbReference type="EMBL" id="QPJ63491.1"/>
    </source>
</evidence>
<gene>
    <name evidence="2" type="ORF">G3M70_17060</name>
</gene>
<accession>A0A7T0BYW5</accession>
<evidence type="ECO:0008006" key="4">
    <source>
        <dbReference type="Google" id="ProtNLM"/>
    </source>
</evidence>
<dbReference type="InterPro" id="IPR008972">
    <property type="entry name" value="Cupredoxin"/>
</dbReference>
<name>A0A7T0BYW5_9BACT</name>
<dbReference type="EMBL" id="CP048685">
    <property type="protein sequence ID" value="QPJ63491.1"/>
    <property type="molecule type" value="Genomic_DNA"/>
</dbReference>
<evidence type="ECO:0000313" key="3">
    <source>
        <dbReference type="Proteomes" id="UP000594688"/>
    </source>
</evidence>
<dbReference type="InterPro" id="IPR008969">
    <property type="entry name" value="CarboxyPept-like_regulatory"/>
</dbReference>
<feature type="chain" id="PRO_5032906529" description="Rhamnogalacturonan lyase domain-containing protein" evidence="1">
    <location>
        <begin position="24"/>
        <end position="235"/>
    </location>
</feature>
<dbReference type="Proteomes" id="UP000594688">
    <property type="component" value="Chromosome"/>
</dbReference>
<dbReference type="AlphaFoldDB" id="A0A7T0BYW5"/>
<reference evidence="2 3" key="1">
    <citation type="submission" date="2020-02" db="EMBL/GenBank/DDBJ databases">
        <title>Genomic and physiological characterization of two novel Nitrospinaceae genera.</title>
        <authorList>
            <person name="Mueller A.J."/>
            <person name="Jung M.-Y."/>
            <person name="Strachan C.R."/>
            <person name="Herbold C.W."/>
            <person name="Kirkegaard R.H."/>
            <person name="Daims H."/>
        </authorList>
    </citation>
    <scope>NUCLEOTIDE SEQUENCE [LARGE SCALE GENOMIC DNA]</scope>
    <source>
        <strain evidence="2">EB</strain>
    </source>
</reference>
<organism evidence="2 3">
    <name type="scientific">Candidatus Nitronauta litoralis</name>
    <dbReference type="NCBI Taxonomy" id="2705533"/>
    <lineage>
        <taxon>Bacteria</taxon>
        <taxon>Pseudomonadati</taxon>
        <taxon>Nitrospinota/Tectimicrobiota group</taxon>
        <taxon>Nitrospinota</taxon>
        <taxon>Nitrospinia</taxon>
        <taxon>Nitrospinales</taxon>
        <taxon>Nitrospinaceae</taxon>
        <taxon>Candidatus Nitronauta</taxon>
    </lineage>
</organism>